<dbReference type="SUPFAM" id="SSF48264">
    <property type="entry name" value="Cytochrome P450"/>
    <property type="match status" value="1"/>
</dbReference>
<dbReference type="EMBL" id="BAAAZN010000017">
    <property type="protein sequence ID" value="GAA3572382.1"/>
    <property type="molecule type" value="Genomic_DNA"/>
</dbReference>
<dbReference type="Gene3D" id="1.10.630.10">
    <property type="entry name" value="Cytochrome P450"/>
    <property type="match status" value="1"/>
</dbReference>
<evidence type="ECO:0000313" key="3">
    <source>
        <dbReference type="EMBL" id="GAA3572382.1"/>
    </source>
</evidence>
<evidence type="ECO:0000256" key="2">
    <source>
        <dbReference type="RuleBase" id="RU000461"/>
    </source>
</evidence>
<dbReference type="PRINTS" id="PR00359">
    <property type="entry name" value="BP450"/>
</dbReference>
<evidence type="ECO:0000256" key="1">
    <source>
        <dbReference type="ARBA" id="ARBA00010617"/>
    </source>
</evidence>
<keyword evidence="2" id="KW-0479">Metal-binding</keyword>
<dbReference type="CDD" id="cd20625">
    <property type="entry name" value="CYP164-like"/>
    <property type="match status" value="1"/>
</dbReference>
<dbReference type="PROSITE" id="PS00086">
    <property type="entry name" value="CYTOCHROME_P450"/>
    <property type="match status" value="1"/>
</dbReference>
<dbReference type="RefSeq" id="WP_344866871.1">
    <property type="nucleotide sequence ID" value="NZ_BAAAZN010000017.1"/>
</dbReference>
<comment type="similarity">
    <text evidence="1 2">Belongs to the cytochrome P450 family.</text>
</comment>
<accession>A0ABP6XTM1</accession>
<sequence length="408" mass="44334">MDVAPVRTDLDTFADLFSAERRADPYPRYRQWREHAPVAELRPGFLVVSGAAESVAVLRDQAWGHPEPELLPAEQQHPDEPVDQDGRVVRAFLGLNPPDHTRLRRLVSKAFTPRTVERLQSRIEDIAGRLGSQLLEAGAGDLMAGLARPLPVEVIAEMLGVPLADRELFAGWSHAMARALDPDFLLPAEVAAEATRARREFVGYFRDLAAQRRRAPGADLLSDLVTVTDQGDQLTEGELLVTLILLLVAGHETTTNLIGNGVHALLHGPRGLAALGEDGELAENAVEEVLRFDSPVQLTTRFARRPTAIGGFDAPEGSQVVVLLGAANRDPSVHPDPDVFDPSREPGRHLAFGQGIHFCLGAPLARMEGRVVFRELARRIPALRLAGTPEWNPTTTLRGLSALPVATG</sequence>
<dbReference type="InterPro" id="IPR036396">
    <property type="entry name" value="Cyt_P450_sf"/>
</dbReference>
<dbReference type="Proteomes" id="UP001500689">
    <property type="component" value="Unassembled WGS sequence"/>
</dbReference>
<dbReference type="InterPro" id="IPR017972">
    <property type="entry name" value="Cyt_P450_CS"/>
</dbReference>
<keyword evidence="2" id="KW-0503">Monooxygenase</keyword>
<dbReference type="InterPro" id="IPR001128">
    <property type="entry name" value="Cyt_P450"/>
</dbReference>
<dbReference type="Pfam" id="PF00067">
    <property type="entry name" value="p450"/>
    <property type="match status" value="1"/>
</dbReference>
<organism evidence="3 4">
    <name type="scientific">Amycolatopsis ultiminotia</name>
    <dbReference type="NCBI Taxonomy" id="543629"/>
    <lineage>
        <taxon>Bacteria</taxon>
        <taxon>Bacillati</taxon>
        <taxon>Actinomycetota</taxon>
        <taxon>Actinomycetes</taxon>
        <taxon>Pseudonocardiales</taxon>
        <taxon>Pseudonocardiaceae</taxon>
        <taxon>Amycolatopsis</taxon>
    </lineage>
</organism>
<reference evidence="4" key="1">
    <citation type="journal article" date="2019" name="Int. J. Syst. Evol. Microbiol.">
        <title>The Global Catalogue of Microorganisms (GCM) 10K type strain sequencing project: providing services to taxonomists for standard genome sequencing and annotation.</title>
        <authorList>
            <consortium name="The Broad Institute Genomics Platform"/>
            <consortium name="The Broad Institute Genome Sequencing Center for Infectious Disease"/>
            <person name="Wu L."/>
            <person name="Ma J."/>
        </authorList>
    </citation>
    <scope>NUCLEOTIDE SEQUENCE [LARGE SCALE GENOMIC DNA]</scope>
    <source>
        <strain evidence="4">JCM 16898</strain>
    </source>
</reference>
<protein>
    <submittedName>
        <fullName evidence="3">Cytochrome P450</fullName>
    </submittedName>
</protein>
<dbReference type="InterPro" id="IPR002397">
    <property type="entry name" value="Cyt_P450_B"/>
</dbReference>
<keyword evidence="4" id="KW-1185">Reference proteome</keyword>
<dbReference type="PANTHER" id="PTHR46696:SF1">
    <property type="entry name" value="CYTOCHROME P450 YJIB-RELATED"/>
    <property type="match status" value="1"/>
</dbReference>
<keyword evidence="2" id="KW-0408">Iron</keyword>
<proteinExistence type="inferred from homology"/>
<keyword evidence="2" id="KW-0560">Oxidoreductase</keyword>
<dbReference type="PANTHER" id="PTHR46696">
    <property type="entry name" value="P450, PUTATIVE (EUROFUNG)-RELATED"/>
    <property type="match status" value="1"/>
</dbReference>
<gene>
    <name evidence="3" type="ORF">GCM10022222_65720</name>
</gene>
<keyword evidence="2" id="KW-0349">Heme</keyword>
<name>A0ABP6XTM1_9PSEU</name>
<comment type="caution">
    <text evidence="3">The sequence shown here is derived from an EMBL/GenBank/DDBJ whole genome shotgun (WGS) entry which is preliminary data.</text>
</comment>
<evidence type="ECO:0000313" key="4">
    <source>
        <dbReference type="Proteomes" id="UP001500689"/>
    </source>
</evidence>